<dbReference type="OrthoDB" id="5910626at2759"/>
<dbReference type="HOGENOM" id="CLU_070168_0_0_1"/>
<dbReference type="FunCoup" id="E3N202">
    <property type="interactions" value="418"/>
</dbReference>
<gene>
    <name evidence="2" type="ORF">CRE_17375</name>
</gene>
<dbReference type="EMBL" id="DS268511">
    <property type="protein sequence ID" value="EFO84040.1"/>
    <property type="molecule type" value="Genomic_DNA"/>
</dbReference>
<feature type="region of interest" description="Disordered" evidence="1">
    <location>
        <begin position="73"/>
        <end position="97"/>
    </location>
</feature>
<evidence type="ECO:0000313" key="3">
    <source>
        <dbReference type="Proteomes" id="UP000008281"/>
    </source>
</evidence>
<dbReference type="PANTHER" id="PTHR31379:SF3">
    <property type="entry name" value="F-BOX C PROTEIN-RELATED"/>
    <property type="match status" value="1"/>
</dbReference>
<evidence type="ECO:0000313" key="2">
    <source>
        <dbReference type="EMBL" id="EFO84040.1"/>
    </source>
</evidence>
<dbReference type="InterPro" id="IPR021942">
    <property type="entry name" value="DUF3557"/>
</dbReference>
<name>E3N202_CAERE</name>
<dbReference type="AlphaFoldDB" id="E3N202"/>
<sequence length="348" mass="40104">MEGPIQQKNKPLSCDALKSVIKSMSFEKRLEIHTNLPSLRAVNSVLPYTIETVWIRPNSLQINRKEWTFRKNSELSNSDNDDPNHTTSDDDDSNETTISIVDRDTYKRSPYFRVNKSFDEAFEKCFNVYLNGSIIEYLSIDHVPKFLCERNGSDGFKLIISSFNTDIGIVDNCIRFVNLDNLKHFRIAFPRMDNGEDFGILEKPEIINCKSLDLFVSVPETPPINYITGLRNQNLILNVNNFQVNELRMLIENWKTSDQPIGTSFYLFSFELNTRDIFDSLELQDTFPVEVEHDSIMYSGIGIKIDDNRDLVLYQGEHLLEEENAALKMEVIASRSKQKNGDSEPMES</sequence>
<evidence type="ECO:0000256" key="1">
    <source>
        <dbReference type="SAM" id="MobiDB-lite"/>
    </source>
</evidence>
<protein>
    <recommendedName>
        <fullName evidence="4">F-box associated domain-containing protein</fullName>
    </recommendedName>
</protein>
<dbReference type="PANTHER" id="PTHR31379">
    <property type="entry name" value="F-BOX C PROTEIN-RELATED-RELATED"/>
    <property type="match status" value="1"/>
</dbReference>
<reference evidence="2" key="1">
    <citation type="submission" date="2007-07" db="EMBL/GenBank/DDBJ databases">
        <title>PCAP assembly of the Caenorhabditis remanei genome.</title>
        <authorList>
            <consortium name="The Caenorhabditis remanei Sequencing Consortium"/>
            <person name="Wilson R.K."/>
        </authorList>
    </citation>
    <scope>NUCLEOTIDE SEQUENCE [LARGE SCALE GENOMIC DNA]</scope>
    <source>
        <strain evidence="2">PB4641</strain>
    </source>
</reference>
<keyword evidence="3" id="KW-1185">Reference proteome</keyword>
<accession>E3N202</accession>
<dbReference type="InParanoid" id="E3N202"/>
<dbReference type="Proteomes" id="UP000008281">
    <property type="component" value="Unassembled WGS sequence"/>
</dbReference>
<organism evidence="3">
    <name type="scientific">Caenorhabditis remanei</name>
    <name type="common">Caenorhabditis vulgaris</name>
    <dbReference type="NCBI Taxonomy" id="31234"/>
    <lineage>
        <taxon>Eukaryota</taxon>
        <taxon>Metazoa</taxon>
        <taxon>Ecdysozoa</taxon>
        <taxon>Nematoda</taxon>
        <taxon>Chromadorea</taxon>
        <taxon>Rhabditida</taxon>
        <taxon>Rhabditina</taxon>
        <taxon>Rhabditomorpha</taxon>
        <taxon>Rhabditoidea</taxon>
        <taxon>Rhabditidae</taxon>
        <taxon>Peloderinae</taxon>
        <taxon>Caenorhabditis</taxon>
    </lineage>
</organism>
<proteinExistence type="predicted"/>
<evidence type="ECO:0008006" key="4">
    <source>
        <dbReference type="Google" id="ProtNLM"/>
    </source>
</evidence>